<sequence length="725" mass="80758">MPVSQTHQPIHKQSLARSPVRVPTALHVLTTPESIIESTSTQDLLDDLIDESTRIKARRPIILQFDPTGNELWKKWRGTVFSESWRSCLRNMFLASAIGVYFFVHPEMKSRLEGFAVLWAQLLSVTTFTLTFFLNVSYNLWRKCYLVSRRLQGRLNDLGMLLATYASRTNPHPSPPSSPPPSSSSESNMSTYTPGSKQVLTLISRYIRLFNLLTYASFTRSHRPILTPRGMRRLVERGIITKTERLALVDADIPATQRHNAVVLWIMRVFVEGRAAGHLHGGPGFEQNFLQRCHEIRAQYGSIGDELSGRMPLAYAHIVQVLVDVVLWLYPVMSFSSGMGVVLGVLGCGLLTLFYQGLFDLSKQFIDPYDNENYGQGDDPLVVDTLIAESNAGSVRWINAFEFQPWNSEQLTTAETEEYSTGMPVSGYSVADLAEMEATLQEQKLKEANVQNEVEEEIPVDATLLRPPAHVPPQPQPAAAPAAAAVSSETPPAAILDETEDPEDEKRLSQILTEEIENSMLEEDLTSLPQALDEFSKKADAALEEAMEELKETEAILNAAPLAEYLDEDETEQVEEGIEEEELSEEEIERNILEMDEDDPSLSDGTDVQLDDAPTSPVNVKNVQEKSAKSSKPSNADVIQETMAEAAKQVVIATAEKEVIDRIEEVVSTSGVLDDEEVEENLNVEDIEQIMDDVAGLDKEDEYDSEAVESGEEYKPLFDKSLGES</sequence>
<feature type="compositionally biased region" description="Acidic residues" evidence="1">
    <location>
        <begin position="574"/>
        <end position="601"/>
    </location>
</feature>
<evidence type="ECO:0000313" key="4">
    <source>
        <dbReference type="Proteomes" id="UP001165085"/>
    </source>
</evidence>
<comment type="caution">
    <text evidence="3">The sequence shown here is derived from an EMBL/GenBank/DDBJ whole genome shotgun (WGS) entry which is preliminary data.</text>
</comment>
<keyword evidence="2" id="KW-1133">Transmembrane helix</keyword>
<organism evidence="3 4">
    <name type="scientific">Triparma strigata</name>
    <dbReference type="NCBI Taxonomy" id="1606541"/>
    <lineage>
        <taxon>Eukaryota</taxon>
        <taxon>Sar</taxon>
        <taxon>Stramenopiles</taxon>
        <taxon>Ochrophyta</taxon>
        <taxon>Bolidophyceae</taxon>
        <taxon>Parmales</taxon>
        <taxon>Triparmaceae</taxon>
        <taxon>Triparma</taxon>
    </lineage>
</organism>
<evidence type="ECO:0000313" key="3">
    <source>
        <dbReference type="EMBL" id="GMI00594.1"/>
    </source>
</evidence>
<reference evidence="4" key="1">
    <citation type="journal article" date="2023" name="Commun. Biol.">
        <title>Genome analysis of Parmales, the sister group of diatoms, reveals the evolutionary specialization of diatoms from phago-mixotrophs to photoautotrophs.</title>
        <authorList>
            <person name="Ban H."/>
            <person name="Sato S."/>
            <person name="Yoshikawa S."/>
            <person name="Yamada K."/>
            <person name="Nakamura Y."/>
            <person name="Ichinomiya M."/>
            <person name="Sato N."/>
            <person name="Blanc-Mathieu R."/>
            <person name="Endo H."/>
            <person name="Kuwata A."/>
            <person name="Ogata H."/>
        </authorList>
    </citation>
    <scope>NUCLEOTIDE SEQUENCE [LARGE SCALE GENOMIC DNA]</scope>
    <source>
        <strain evidence="4">NIES 3701</strain>
    </source>
</reference>
<name>A0A9W7F2D1_9STRA</name>
<feature type="region of interest" description="Disordered" evidence="1">
    <location>
        <begin position="468"/>
        <end position="489"/>
    </location>
</feature>
<protein>
    <submittedName>
        <fullName evidence="3">Uncharacterized protein</fullName>
    </submittedName>
</protein>
<feature type="compositionally biased region" description="Acidic residues" evidence="1">
    <location>
        <begin position="699"/>
        <end position="711"/>
    </location>
</feature>
<feature type="region of interest" description="Disordered" evidence="1">
    <location>
        <begin position="168"/>
        <end position="192"/>
    </location>
</feature>
<feature type="compositionally biased region" description="Pro residues" evidence="1">
    <location>
        <begin position="172"/>
        <end position="182"/>
    </location>
</feature>
<dbReference type="EMBL" id="BRXY01000570">
    <property type="protein sequence ID" value="GMI00594.1"/>
    <property type="molecule type" value="Genomic_DNA"/>
</dbReference>
<evidence type="ECO:0000256" key="1">
    <source>
        <dbReference type="SAM" id="MobiDB-lite"/>
    </source>
</evidence>
<gene>
    <name evidence="3" type="ORF">TrST_g8129</name>
</gene>
<feature type="transmembrane region" description="Helical" evidence="2">
    <location>
        <begin position="116"/>
        <end position="141"/>
    </location>
</feature>
<feature type="transmembrane region" description="Helical" evidence="2">
    <location>
        <begin position="336"/>
        <end position="355"/>
    </location>
</feature>
<feature type="region of interest" description="Disordered" evidence="1">
    <location>
        <begin position="695"/>
        <end position="725"/>
    </location>
</feature>
<evidence type="ECO:0000256" key="2">
    <source>
        <dbReference type="SAM" id="Phobius"/>
    </source>
</evidence>
<feature type="transmembrane region" description="Helical" evidence="2">
    <location>
        <begin position="87"/>
        <end position="104"/>
    </location>
</feature>
<feature type="compositionally biased region" description="Pro residues" evidence="1">
    <location>
        <begin position="469"/>
        <end position="478"/>
    </location>
</feature>
<proteinExistence type="predicted"/>
<dbReference type="OrthoDB" id="417078at2759"/>
<dbReference type="Proteomes" id="UP001165085">
    <property type="component" value="Unassembled WGS sequence"/>
</dbReference>
<keyword evidence="2" id="KW-0812">Transmembrane</keyword>
<accession>A0A9W7F2D1</accession>
<keyword evidence="4" id="KW-1185">Reference proteome</keyword>
<feature type="region of interest" description="Disordered" evidence="1">
    <location>
        <begin position="574"/>
        <end position="636"/>
    </location>
</feature>
<feature type="compositionally biased region" description="Low complexity" evidence="1">
    <location>
        <begin position="479"/>
        <end position="489"/>
    </location>
</feature>
<dbReference type="GO" id="GO:0005254">
    <property type="term" value="F:chloride channel activity"/>
    <property type="evidence" value="ECO:0007669"/>
    <property type="project" value="InterPro"/>
</dbReference>
<feature type="compositionally biased region" description="Basic and acidic residues" evidence="1">
    <location>
        <begin position="712"/>
        <end position="725"/>
    </location>
</feature>
<dbReference type="AlphaFoldDB" id="A0A9W7F2D1"/>
<keyword evidence="2" id="KW-0472">Membrane</keyword>